<keyword evidence="1" id="KW-0812">Transmembrane</keyword>
<comment type="caution">
    <text evidence="2">The sequence shown here is derived from an EMBL/GenBank/DDBJ whole genome shotgun (WGS) entry which is preliminary data.</text>
</comment>
<reference evidence="2 3" key="1">
    <citation type="submission" date="2023-01" db="EMBL/GenBank/DDBJ databases">
        <title>Genomes from the Australian National Cyanobacteria Reference Collection.</title>
        <authorList>
            <person name="Willis A."/>
            <person name="Lee E.M.F."/>
        </authorList>
    </citation>
    <scope>NUCLEOTIDE SEQUENCE [LARGE SCALE GENOMIC DNA]</scope>
    <source>
        <strain evidence="2 3">CS-1033</strain>
    </source>
</reference>
<evidence type="ECO:0000256" key="1">
    <source>
        <dbReference type="SAM" id="Phobius"/>
    </source>
</evidence>
<keyword evidence="1" id="KW-0472">Membrane</keyword>
<name>A0ABT5AR00_9CYAN</name>
<gene>
    <name evidence="2" type="ORF">PN457_06605</name>
</gene>
<keyword evidence="3" id="KW-1185">Reference proteome</keyword>
<organism evidence="2 3">
    <name type="scientific">Anabaenopsis arnoldii</name>
    <dbReference type="NCBI Taxonomy" id="2152938"/>
    <lineage>
        <taxon>Bacteria</taxon>
        <taxon>Bacillati</taxon>
        <taxon>Cyanobacteriota</taxon>
        <taxon>Cyanophyceae</taxon>
        <taxon>Nostocales</taxon>
        <taxon>Nodulariaceae</taxon>
        <taxon>Anabaenopsis</taxon>
    </lineage>
</organism>
<accession>A0ABT5AR00</accession>
<dbReference type="EMBL" id="JAQMUH010000083">
    <property type="protein sequence ID" value="MDB9539334.1"/>
    <property type="molecule type" value="Genomic_DNA"/>
</dbReference>
<dbReference type="RefSeq" id="WP_271732166.1">
    <property type="nucleotide sequence ID" value="NZ_JANQDP010000084.1"/>
</dbReference>
<evidence type="ECO:0000313" key="2">
    <source>
        <dbReference type="EMBL" id="MDB9539334.1"/>
    </source>
</evidence>
<dbReference type="Proteomes" id="UP001212499">
    <property type="component" value="Unassembled WGS sequence"/>
</dbReference>
<sequence>MANCPNCGSTHIQLKKETQVNWGRAVTGWVLFGIVGGAIGAVTGEAKNANVCMDCGTSWKAEDIYKILEVIKKLASITLDLSKEKHRSFLNKFISTIGTYIEEVSETEKKAEAFLTKAKQEAESKYFVLSGCGCLLLIFSVFFAFSASAADIAGFAFILGLLVFIIGFVIDASISHANKENIKKEIEMAEAKAEGMKIKAQEKLKAKVSLFVLNNPLN</sequence>
<protein>
    <submittedName>
        <fullName evidence="2">Uncharacterized protein</fullName>
    </submittedName>
</protein>
<evidence type="ECO:0000313" key="3">
    <source>
        <dbReference type="Proteomes" id="UP001212499"/>
    </source>
</evidence>
<keyword evidence="1" id="KW-1133">Transmembrane helix</keyword>
<feature type="transmembrane region" description="Helical" evidence="1">
    <location>
        <begin position="126"/>
        <end position="146"/>
    </location>
</feature>
<proteinExistence type="predicted"/>
<feature type="transmembrane region" description="Helical" evidence="1">
    <location>
        <begin position="152"/>
        <end position="174"/>
    </location>
</feature>